<comment type="caution">
    <text evidence="1">The sequence shown here is derived from an EMBL/GenBank/DDBJ whole genome shotgun (WGS) entry which is preliminary data.</text>
</comment>
<name>A0AAD6USN5_9AGAR</name>
<dbReference type="AlphaFoldDB" id="A0AAD6USN5"/>
<dbReference type="EMBL" id="JARJCW010000106">
    <property type="protein sequence ID" value="KAJ7193609.1"/>
    <property type="molecule type" value="Genomic_DNA"/>
</dbReference>
<proteinExistence type="predicted"/>
<evidence type="ECO:0000313" key="1">
    <source>
        <dbReference type="EMBL" id="KAJ7193609.1"/>
    </source>
</evidence>
<dbReference type="Proteomes" id="UP001219525">
    <property type="component" value="Unassembled WGS sequence"/>
</dbReference>
<protein>
    <submittedName>
        <fullName evidence="1">Uncharacterized protein</fullName>
    </submittedName>
</protein>
<dbReference type="InterPro" id="IPR011990">
    <property type="entry name" value="TPR-like_helical_dom_sf"/>
</dbReference>
<gene>
    <name evidence="1" type="ORF">GGX14DRAFT_577064</name>
</gene>
<reference evidence="1" key="1">
    <citation type="submission" date="2023-03" db="EMBL/GenBank/DDBJ databases">
        <title>Massive genome expansion in bonnet fungi (Mycena s.s.) driven by repeated elements and novel gene families across ecological guilds.</title>
        <authorList>
            <consortium name="Lawrence Berkeley National Laboratory"/>
            <person name="Harder C.B."/>
            <person name="Miyauchi S."/>
            <person name="Viragh M."/>
            <person name="Kuo A."/>
            <person name="Thoen E."/>
            <person name="Andreopoulos B."/>
            <person name="Lu D."/>
            <person name="Skrede I."/>
            <person name="Drula E."/>
            <person name="Henrissat B."/>
            <person name="Morin E."/>
            <person name="Kohler A."/>
            <person name="Barry K."/>
            <person name="LaButti K."/>
            <person name="Morin E."/>
            <person name="Salamov A."/>
            <person name="Lipzen A."/>
            <person name="Mereny Z."/>
            <person name="Hegedus B."/>
            <person name="Baldrian P."/>
            <person name="Stursova M."/>
            <person name="Weitz H."/>
            <person name="Taylor A."/>
            <person name="Grigoriev I.V."/>
            <person name="Nagy L.G."/>
            <person name="Martin F."/>
            <person name="Kauserud H."/>
        </authorList>
    </citation>
    <scope>NUCLEOTIDE SEQUENCE</scope>
    <source>
        <strain evidence="1">9144</strain>
    </source>
</reference>
<sequence>MSGMKKVIKLHSIRIMSLLNPHDDLPGDMKMFAQLIIEGKIFVQSLPMASEPDQKSWKLRFGCNIPAHAPTFTVAVLHQSETEGKRLVGYAEIGRGEVLGSVESNRPFQLELKKVNPDGPSLKLSAGFSVSEGQYQETSGLDFVAILENTIASVKSHGIRSDLQKMYIDSKKTEFSMDALQLRVMHERILLCYQSNDNRAQLLKILGDIILQYYQASGSVDDLNQAVCACNDAVRDNPGSAIYLADLGKSLRRRFQQLGGLLDINRSVMMLQDAVTLTPDGHPDKPFRLDNLGTSLLGRFQRLGDVSDINKSVLMFEDAVTLTPDGHRDKPSRLDNLGTSLSRRFERLGDVSDINKSVLMFEDSVQLTPEGHPGKPALLNNLGISLAQRFEWLGDVSDINKSVPMQEDAAQLIPDGHPGKPAFLNNLGSQCLQSTMPQSLGPLRMINP</sequence>
<organism evidence="1 2">
    <name type="scientific">Mycena pura</name>
    <dbReference type="NCBI Taxonomy" id="153505"/>
    <lineage>
        <taxon>Eukaryota</taxon>
        <taxon>Fungi</taxon>
        <taxon>Dikarya</taxon>
        <taxon>Basidiomycota</taxon>
        <taxon>Agaricomycotina</taxon>
        <taxon>Agaricomycetes</taxon>
        <taxon>Agaricomycetidae</taxon>
        <taxon>Agaricales</taxon>
        <taxon>Marasmiineae</taxon>
        <taxon>Mycenaceae</taxon>
        <taxon>Mycena</taxon>
    </lineage>
</organism>
<dbReference type="Gene3D" id="1.25.40.10">
    <property type="entry name" value="Tetratricopeptide repeat domain"/>
    <property type="match status" value="1"/>
</dbReference>
<evidence type="ECO:0000313" key="2">
    <source>
        <dbReference type="Proteomes" id="UP001219525"/>
    </source>
</evidence>
<accession>A0AAD6USN5</accession>
<keyword evidence="2" id="KW-1185">Reference proteome</keyword>